<evidence type="ECO:0000313" key="4">
    <source>
        <dbReference type="Proteomes" id="UP000199150"/>
    </source>
</evidence>
<dbReference type="GO" id="GO:0016787">
    <property type="term" value="F:hydrolase activity"/>
    <property type="evidence" value="ECO:0007669"/>
    <property type="project" value="InterPro"/>
</dbReference>
<dbReference type="SUPFAM" id="SSF56300">
    <property type="entry name" value="Metallo-dependent phosphatases"/>
    <property type="match status" value="1"/>
</dbReference>
<keyword evidence="4" id="KW-1185">Reference proteome</keyword>
<keyword evidence="1" id="KW-0732">Signal</keyword>
<organism evidence="3 4">
    <name type="scientific">Asticcacaulis taihuensis</name>
    <dbReference type="NCBI Taxonomy" id="260084"/>
    <lineage>
        <taxon>Bacteria</taxon>
        <taxon>Pseudomonadati</taxon>
        <taxon>Pseudomonadota</taxon>
        <taxon>Alphaproteobacteria</taxon>
        <taxon>Caulobacterales</taxon>
        <taxon>Caulobacteraceae</taxon>
        <taxon>Asticcacaulis</taxon>
    </lineage>
</organism>
<feature type="domain" description="Calcineurin-like phosphoesterase" evidence="2">
    <location>
        <begin position="120"/>
        <end position="362"/>
    </location>
</feature>
<dbReference type="EMBL" id="FMTS01000003">
    <property type="protein sequence ID" value="SCW60221.1"/>
    <property type="molecule type" value="Genomic_DNA"/>
</dbReference>
<dbReference type="AlphaFoldDB" id="A0A1G4RU30"/>
<proteinExistence type="predicted"/>
<dbReference type="InterPro" id="IPR004843">
    <property type="entry name" value="Calcineurin-like_PHP"/>
</dbReference>
<gene>
    <name evidence="3" type="ORF">SAMN02927928_2124</name>
</gene>
<dbReference type="Proteomes" id="UP000199150">
    <property type="component" value="Unassembled WGS sequence"/>
</dbReference>
<feature type="chain" id="PRO_5011573868" evidence="1">
    <location>
        <begin position="26"/>
        <end position="463"/>
    </location>
</feature>
<evidence type="ECO:0000259" key="2">
    <source>
        <dbReference type="Pfam" id="PF00149"/>
    </source>
</evidence>
<name>A0A1G4RU30_9CAUL</name>
<sequence>MKMLKILFGLLAIGLWQGGMCAVHAEDAAYVVLGEGRTAEARLITQAPRCPDIVINGRKRQMQARALPATEPQRPTQSRPEFSKPSVFDVRVCEAPLPAETRSALIEGHRLPVRKSRLDRLVVIGDTGCRLKAADNAWQACNDPAAFPFARIARQVAAWHPDAVIHVGDYEYRENPCPDDQAGCAGSPWGYGWDAWKADFFTPGAPILRSAPLILARGNHESCSRAGQGWWRFLDPRPLELHRDCNDPAFDVTGDYSAPYAVDFGGGAQIAVMDLSHAGGAAIPQDDPRFAAFTDTYDRLAAMTKKARFTFAVDHYPFLAVSADEKTHALFAGNKALASTFGTRNPYLMPEGVDVLLAGHVHLWEQVSYRDHFPSQFVAGFSGTQEDIVPLPVQVPAGIGPVPGAVIDQFSSWIDGFGFMTLERTSENRWRVEVHDGEGRVVNRCRIIGRASVCDQAAVAAIR</sequence>
<dbReference type="RefSeq" id="WP_220083719.1">
    <property type="nucleotide sequence ID" value="NZ_CBCRYE010000001.1"/>
</dbReference>
<reference evidence="4" key="1">
    <citation type="submission" date="2016-10" db="EMBL/GenBank/DDBJ databases">
        <authorList>
            <person name="Varghese N."/>
            <person name="Submissions S."/>
        </authorList>
    </citation>
    <scope>NUCLEOTIDE SEQUENCE [LARGE SCALE GENOMIC DNA]</scope>
    <source>
        <strain evidence="4">CGMCC 1.3431</strain>
    </source>
</reference>
<dbReference type="Pfam" id="PF00149">
    <property type="entry name" value="Metallophos"/>
    <property type="match status" value="1"/>
</dbReference>
<protein>
    <submittedName>
        <fullName evidence="3">Calcineurin-like phosphoesterase</fullName>
    </submittedName>
</protein>
<feature type="signal peptide" evidence="1">
    <location>
        <begin position="1"/>
        <end position="25"/>
    </location>
</feature>
<accession>A0A1G4RU30</accession>
<dbReference type="Gene3D" id="3.60.21.10">
    <property type="match status" value="1"/>
</dbReference>
<dbReference type="STRING" id="260084.SAMN02927928_2124"/>
<dbReference type="InterPro" id="IPR029052">
    <property type="entry name" value="Metallo-depent_PP-like"/>
</dbReference>
<evidence type="ECO:0000313" key="3">
    <source>
        <dbReference type="EMBL" id="SCW60221.1"/>
    </source>
</evidence>
<evidence type="ECO:0000256" key="1">
    <source>
        <dbReference type="SAM" id="SignalP"/>
    </source>
</evidence>